<accession>A0A5B7JND1</accession>
<proteinExistence type="predicted"/>
<evidence type="ECO:0000313" key="2">
    <source>
        <dbReference type="Proteomes" id="UP000324222"/>
    </source>
</evidence>
<name>A0A5B7JND1_PORTR</name>
<dbReference type="AlphaFoldDB" id="A0A5B7JND1"/>
<dbReference type="Proteomes" id="UP000324222">
    <property type="component" value="Unassembled WGS sequence"/>
</dbReference>
<evidence type="ECO:0000313" key="1">
    <source>
        <dbReference type="EMBL" id="MPC93844.1"/>
    </source>
</evidence>
<dbReference type="EMBL" id="VSRR010096313">
    <property type="protein sequence ID" value="MPC93844.1"/>
    <property type="molecule type" value="Genomic_DNA"/>
</dbReference>
<gene>
    <name evidence="1" type="ORF">E2C01_088989</name>
</gene>
<comment type="caution">
    <text evidence="1">The sequence shown here is derived from an EMBL/GenBank/DDBJ whole genome shotgun (WGS) entry which is preliminary data.</text>
</comment>
<protein>
    <submittedName>
        <fullName evidence="1">Uncharacterized protein</fullName>
    </submittedName>
</protein>
<reference evidence="1 2" key="1">
    <citation type="submission" date="2019-05" db="EMBL/GenBank/DDBJ databases">
        <title>Another draft genome of Portunus trituberculatus and its Hox gene families provides insights of decapod evolution.</title>
        <authorList>
            <person name="Jeong J.-H."/>
            <person name="Song I."/>
            <person name="Kim S."/>
            <person name="Choi T."/>
            <person name="Kim D."/>
            <person name="Ryu S."/>
            <person name="Kim W."/>
        </authorList>
    </citation>
    <scope>NUCLEOTIDE SEQUENCE [LARGE SCALE GENOMIC DNA]</scope>
    <source>
        <tissue evidence="1">Muscle</tissue>
    </source>
</reference>
<organism evidence="1 2">
    <name type="scientific">Portunus trituberculatus</name>
    <name type="common">Swimming crab</name>
    <name type="synonym">Neptunus trituberculatus</name>
    <dbReference type="NCBI Taxonomy" id="210409"/>
    <lineage>
        <taxon>Eukaryota</taxon>
        <taxon>Metazoa</taxon>
        <taxon>Ecdysozoa</taxon>
        <taxon>Arthropoda</taxon>
        <taxon>Crustacea</taxon>
        <taxon>Multicrustacea</taxon>
        <taxon>Malacostraca</taxon>
        <taxon>Eumalacostraca</taxon>
        <taxon>Eucarida</taxon>
        <taxon>Decapoda</taxon>
        <taxon>Pleocyemata</taxon>
        <taxon>Brachyura</taxon>
        <taxon>Eubrachyura</taxon>
        <taxon>Portunoidea</taxon>
        <taxon>Portunidae</taxon>
        <taxon>Portuninae</taxon>
        <taxon>Portunus</taxon>
    </lineage>
</organism>
<sequence>MAFKSRCHAPQRPKLHQDLRVPRRNLLFFFYWMRRQSCKCVTAPLVCPITAARASCTTSSHRSGGEVCTALQPAGGSITFSL</sequence>
<keyword evidence="2" id="KW-1185">Reference proteome</keyword>